<sequence length="362" mass="39891">MADDERETPQEIEKTPEGARVAQLTPEQQEELRKSLAQVQQFLSRTAASLSVNSEALMAVARAQQVVAESVAAPLLSAQSAMQKQLSTIINSDLFKTRALLQANLNGIAEQLIKNVDFRIGSMATGALSNFAGQYADFLANVQASLAKVEFSFYPPNLREIENLKFEQVESVVMVDGIPLYGIPRASTAEELILADSASKRRMLLEQHWKSISEDCHELVAACTAEFTAPYVPFVVAALDALDAGHAEAAQALASSLIDALVGAHFGDDRKNYTPDRSGKRTTEAYDDLEIHEFIAFAPLWQAYQQFFVEKGDAVPETYSRHATAHTVSPRQYNRCNAMQALMFACSMLSYLDFERSQIRAA</sequence>
<feature type="region of interest" description="Disordered" evidence="1">
    <location>
        <begin position="1"/>
        <end position="27"/>
    </location>
</feature>
<accession>A0ABV9XYL9</accession>
<gene>
    <name evidence="2" type="ORF">ACFPFM_12310</name>
</gene>
<evidence type="ECO:0000256" key="1">
    <source>
        <dbReference type="SAM" id="MobiDB-lite"/>
    </source>
</evidence>
<organism evidence="2 3">
    <name type="scientific">Saccharothrix xinjiangensis</name>
    <dbReference type="NCBI Taxonomy" id="204798"/>
    <lineage>
        <taxon>Bacteria</taxon>
        <taxon>Bacillati</taxon>
        <taxon>Actinomycetota</taxon>
        <taxon>Actinomycetes</taxon>
        <taxon>Pseudonocardiales</taxon>
        <taxon>Pseudonocardiaceae</taxon>
        <taxon>Saccharothrix</taxon>
    </lineage>
</organism>
<evidence type="ECO:0000313" key="3">
    <source>
        <dbReference type="Proteomes" id="UP001595833"/>
    </source>
</evidence>
<evidence type="ECO:0000313" key="2">
    <source>
        <dbReference type="EMBL" id="MFC5054534.1"/>
    </source>
</evidence>
<feature type="compositionally biased region" description="Basic and acidic residues" evidence="1">
    <location>
        <begin position="7"/>
        <end position="17"/>
    </location>
</feature>
<dbReference type="EMBL" id="JBHSJB010000011">
    <property type="protein sequence ID" value="MFC5054534.1"/>
    <property type="molecule type" value="Genomic_DNA"/>
</dbReference>
<comment type="caution">
    <text evidence="2">The sequence shown here is derived from an EMBL/GenBank/DDBJ whole genome shotgun (WGS) entry which is preliminary data.</text>
</comment>
<proteinExistence type="predicted"/>
<dbReference type="Proteomes" id="UP001595833">
    <property type="component" value="Unassembled WGS sequence"/>
</dbReference>
<protein>
    <submittedName>
        <fullName evidence="2">Uncharacterized protein</fullName>
    </submittedName>
</protein>
<keyword evidence="3" id="KW-1185">Reference proteome</keyword>
<dbReference type="RefSeq" id="WP_344034162.1">
    <property type="nucleotide sequence ID" value="NZ_BAAAKE010000001.1"/>
</dbReference>
<reference evidence="3" key="1">
    <citation type="journal article" date="2019" name="Int. J. Syst. Evol. Microbiol.">
        <title>The Global Catalogue of Microorganisms (GCM) 10K type strain sequencing project: providing services to taxonomists for standard genome sequencing and annotation.</title>
        <authorList>
            <consortium name="The Broad Institute Genomics Platform"/>
            <consortium name="The Broad Institute Genome Sequencing Center for Infectious Disease"/>
            <person name="Wu L."/>
            <person name="Ma J."/>
        </authorList>
    </citation>
    <scope>NUCLEOTIDE SEQUENCE [LARGE SCALE GENOMIC DNA]</scope>
    <source>
        <strain evidence="3">KCTC 12848</strain>
    </source>
</reference>
<name>A0ABV9XYL9_9PSEU</name>